<dbReference type="InterPro" id="IPR023393">
    <property type="entry name" value="START-like_dom_sf"/>
</dbReference>
<evidence type="ECO:0000259" key="2">
    <source>
        <dbReference type="Pfam" id="PF08327"/>
    </source>
</evidence>
<sequence length="160" mass="17635">MSTETTDTTATSSVAHATFVVDRTFDAPLDRVWDAFAVPEQHAQWFGSDPGFTESEASDDFRVGGQAVQDGQWHDGPTSRYVATYTDIVERERIVSTYDMWVGGTHLSTSLTTTELTAVEGGTRLTYTEQGVFLDGQEDGSQREAGFQGIFDMLAEYLAR</sequence>
<organism evidence="3 4">
    <name type="scientific">Cellulomonas humilata</name>
    <dbReference type="NCBI Taxonomy" id="144055"/>
    <lineage>
        <taxon>Bacteria</taxon>
        <taxon>Bacillati</taxon>
        <taxon>Actinomycetota</taxon>
        <taxon>Actinomycetes</taxon>
        <taxon>Micrococcales</taxon>
        <taxon>Cellulomonadaceae</taxon>
        <taxon>Cellulomonas</taxon>
    </lineage>
</organism>
<comment type="caution">
    <text evidence="3">The sequence shown here is derived from an EMBL/GenBank/DDBJ whole genome shotgun (WGS) entry which is preliminary data.</text>
</comment>
<name>A0A7Y5ZZ90_9CELL</name>
<gene>
    <name evidence="3" type="ORF">HP550_06435</name>
</gene>
<dbReference type="Pfam" id="PF08327">
    <property type="entry name" value="AHSA1"/>
    <property type="match status" value="1"/>
</dbReference>
<dbReference type="InterPro" id="IPR013538">
    <property type="entry name" value="ASHA1/2-like_C"/>
</dbReference>
<dbReference type="SUPFAM" id="SSF55961">
    <property type="entry name" value="Bet v1-like"/>
    <property type="match status" value="1"/>
</dbReference>
<evidence type="ECO:0000313" key="4">
    <source>
        <dbReference type="Proteomes" id="UP000565724"/>
    </source>
</evidence>
<dbReference type="EMBL" id="JABMCI010000056">
    <property type="protein sequence ID" value="NUU16886.1"/>
    <property type="molecule type" value="Genomic_DNA"/>
</dbReference>
<keyword evidence="4" id="KW-1185">Reference proteome</keyword>
<dbReference type="RefSeq" id="WP_175346766.1">
    <property type="nucleotide sequence ID" value="NZ_JABMCI010000056.1"/>
</dbReference>
<reference evidence="3 4" key="1">
    <citation type="submission" date="2020-05" db="EMBL/GenBank/DDBJ databases">
        <title>Genome Sequencing of Type Strains.</title>
        <authorList>
            <person name="Lemaire J.F."/>
            <person name="Inderbitzin P."/>
            <person name="Gregorio O.A."/>
            <person name="Collins S.B."/>
            <person name="Wespe N."/>
            <person name="Knight-Connoni V."/>
        </authorList>
    </citation>
    <scope>NUCLEOTIDE SEQUENCE [LARGE SCALE GENOMIC DNA]</scope>
    <source>
        <strain evidence="3 4">ATCC 25174</strain>
    </source>
</reference>
<evidence type="ECO:0000313" key="3">
    <source>
        <dbReference type="EMBL" id="NUU16886.1"/>
    </source>
</evidence>
<evidence type="ECO:0000256" key="1">
    <source>
        <dbReference type="ARBA" id="ARBA00006817"/>
    </source>
</evidence>
<protein>
    <submittedName>
        <fullName evidence="3">ATPase</fullName>
    </submittedName>
</protein>
<dbReference type="Gene3D" id="3.30.530.20">
    <property type="match status" value="1"/>
</dbReference>
<feature type="domain" description="Activator of Hsp90 ATPase homologue 1/2-like C-terminal" evidence="2">
    <location>
        <begin position="26"/>
        <end position="158"/>
    </location>
</feature>
<comment type="similarity">
    <text evidence="1">Belongs to the AHA1 family.</text>
</comment>
<dbReference type="AlphaFoldDB" id="A0A7Y5ZZ90"/>
<accession>A0A7Y5ZZ90</accession>
<proteinExistence type="inferred from homology"/>
<dbReference type="Proteomes" id="UP000565724">
    <property type="component" value="Unassembled WGS sequence"/>
</dbReference>